<name>A0AAV5IRE4_9ROSI</name>
<accession>A0AAV5IRE4</accession>
<gene>
    <name evidence="2" type="ORF">SLEP1_g16584</name>
</gene>
<reference evidence="2 3" key="1">
    <citation type="journal article" date="2021" name="Commun. Biol.">
        <title>The genome of Shorea leprosula (Dipterocarpaceae) highlights the ecological relevance of drought in aseasonal tropical rainforests.</title>
        <authorList>
            <person name="Ng K.K.S."/>
            <person name="Kobayashi M.J."/>
            <person name="Fawcett J.A."/>
            <person name="Hatakeyama M."/>
            <person name="Paape T."/>
            <person name="Ng C.H."/>
            <person name="Ang C.C."/>
            <person name="Tnah L.H."/>
            <person name="Lee C.T."/>
            <person name="Nishiyama T."/>
            <person name="Sese J."/>
            <person name="O'Brien M.J."/>
            <person name="Copetti D."/>
            <person name="Mohd Noor M.I."/>
            <person name="Ong R.C."/>
            <person name="Putra M."/>
            <person name="Sireger I.Z."/>
            <person name="Indrioko S."/>
            <person name="Kosugi Y."/>
            <person name="Izuno A."/>
            <person name="Isagi Y."/>
            <person name="Lee S.L."/>
            <person name="Shimizu K.K."/>
        </authorList>
    </citation>
    <scope>NUCLEOTIDE SEQUENCE [LARGE SCALE GENOMIC DNA]</scope>
    <source>
        <strain evidence="2">214</strain>
    </source>
</reference>
<evidence type="ECO:0000256" key="1">
    <source>
        <dbReference type="SAM" id="MobiDB-lite"/>
    </source>
</evidence>
<sequence length="112" mass="12274">MNVREKLSLFEHRQSSNSTSSPQELDLLARSTKKIKPSDLPPDSTMGEAPVGDSSSTLVASSDAQMTDPVPSSTSSVPAQKGLTTWMKILTWMKIQMILHPLSCFLRLKRSA</sequence>
<evidence type="ECO:0000313" key="3">
    <source>
        <dbReference type="Proteomes" id="UP001054252"/>
    </source>
</evidence>
<organism evidence="2 3">
    <name type="scientific">Rubroshorea leprosula</name>
    <dbReference type="NCBI Taxonomy" id="152421"/>
    <lineage>
        <taxon>Eukaryota</taxon>
        <taxon>Viridiplantae</taxon>
        <taxon>Streptophyta</taxon>
        <taxon>Embryophyta</taxon>
        <taxon>Tracheophyta</taxon>
        <taxon>Spermatophyta</taxon>
        <taxon>Magnoliopsida</taxon>
        <taxon>eudicotyledons</taxon>
        <taxon>Gunneridae</taxon>
        <taxon>Pentapetalae</taxon>
        <taxon>rosids</taxon>
        <taxon>malvids</taxon>
        <taxon>Malvales</taxon>
        <taxon>Dipterocarpaceae</taxon>
        <taxon>Rubroshorea</taxon>
    </lineage>
</organism>
<feature type="region of interest" description="Disordered" evidence="1">
    <location>
        <begin position="1"/>
        <end position="78"/>
    </location>
</feature>
<feature type="compositionally biased region" description="Low complexity" evidence="1">
    <location>
        <begin position="69"/>
        <end position="78"/>
    </location>
</feature>
<keyword evidence="3" id="KW-1185">Reference proteome</keyword>
<dbReference type="EMBL" id="BPVZ01000021">
    <property type="protein sequence ID" value="GKV04431.1"/>
    <property type="molecule type" value="Genomic_DNA"/>
</dbReference>
<proteinExistence type="predicted"/>
<evidence type="ECO:0000313" key="2">
    <source>
        <dbReference type="EMBL" id="GKV04431.1"/>
    </source>
</evidence>
<feature type="compositionally biased region" description="Polar residues" evidence="1">
    <location>
        <begin position="53"/>
        <end position="65"/>
    </location>
</feature>
<dbReference type="AlphaFoldDB" id="A0AAV5IRE4"/>
<protein>
    <submittedName>
        <fullName evidence="2">Uncharacterized protein</fullName>
    </submittedName>
</protein>
<feature type="compositionally biased region" description="Basic and acidic residues" evidence="1">
    <location>
        <begin position="1"/>
        <end position="14"/>
    </location>
</feature>
<dbReference type="Proteomes" id="UP001054252">
    <property type="component" value="Unassembled WGS sequence"/>
</dbReference>
<comment type="caution">
    <text evidence="2">The sequence shown here is derived from an EMBL/GenBank/DDBJ whole genome shotgun (WGS) entry which is preliminary data.</text>
</comment>